<dbReference type="PROSITE" id="PS50033">
    <property type="entry name" value="UBX"/>
    <property type="match status" value="1"/>
</dbReference>
<dbReference type="FunCoup" id="A0A2V0NUA1">
    <property type="interactions" value="2274"/>
</dbReference>
<dbReference type="PROSITE" id="PS51399">
    <property type="entry name" value="SEP"/>
    <property type="match status" value="1"/>
</dbReference>
<evidence type="ECO:0000256" key="1">
    <source>
        <dbReference type="SAM" id="MobiDB-lite"/>
    </source>
</evidence>
<dbReference type="SMART" id="SM00553">
    <property type="entry name" value="SEP"/>
    <property type="match status" value="1"/>
</dbReference>
<dbReference type="Proteomes" id="UP000247498">
    <property type="component" value="Unassembled WGS sequence"/>
</dbReference>
<evidence type="ECO:0000259" key="3">
    <source>
        <dbReference type="PROSITE" id="PS51399"/>
    </source>
</evidence>
<dbReference type="Pfam" id="PF00789">
    <property type="entry name" value="UBX"/>
    <property type="match status" value="1"/>
</dbReference>
<organism evidence="4 5">
    <name type="scientific">Raphidocelis subcapitata</name>
    <dbReference type="NCBI Taxonomy" id="307507"/>
    <lineage>
        <taxon>Eukaryota</taxon>
        <taxon>Viridiplantae</taxon>
        <taxon>Chlorophyta</taxon>
        <taxon>core chlorophytes</taxon>
        <taxon>Chlorophyceae</taxon>
        <taxon>CS clade</taxon>
        <taxon>Sphaeropleales</taxon>
        <taxon>Selenastraceae</taxon>
        <taxon>Raphidocelis</taxon>
    </lineage>
</organism>
<dbReference type="InterPro" id="IPR012989">
    <property type="entry name" value="SEP_domain"/>
</dbReference>
<gene>
    <name evidence="4" type="ORF">Rsub_01857</name>
</gene>
<dbReference type="CDD" id="cd01770">
    <property type="entry name" value="UBX_UBXN2"/>
    <property type="match status" value="1"/>
</dbReference>
<comment type="caution">
    <text evidence="4">The sequence shown here is derived from an EMBL/GenBank/DDBJ whole genome shotgun (WGS) entry which is preliminary data.</text>
</comment>
<dbReference type="SUPFAM" id="SSF102848">
    <property type="entry name" value="NSFL1 (p97 ATPase) cofactor p47, SEP domain"/>
    <property type="match status" value="1"/>
</dbReference>
<dbReference type="GO" id="GO:0007030">
    <property type="term" value="P:Golgi organization"/>
    <property type="evidence" value="ECO:0007669"/>
    <property type="project" value="TreeGrafter"/>
</dbReference>
<dbReference type="GO" id="GO:0000045">
    <property type="term" value="P:autophagosome assembly"/>
    <property type="evidence" value="ECO:0007669"/>
    <property type="project" value="TreeGrafter"/>
</dbReference>
<reference evidence="4 5" key="1">
    <citation type="journal article" date="2018" name="Sci. Rep.">
        <title>Raphidocelis subcapitata (=Pseudokirchneriella subcapitata) provides an insight into genome evolution and environmental adaptations in the Sphaeropleales.</title>
        <authorList>
            <person name="Suzuki S."/>
            <person name="Yamaguchi H."/>
            <person name="Nakajima N."/>
            <person name="Kawachi M."/>
        </authorList>
    </citation>
    <scope>NUCLEOTIDE SEQUENCE [LARGE SCALE GENOMIC DNA]</scope>
    <source>
        <strain evidence="4 5">NIES-35</strain>
    </source>
</reference>
<dbReference type="AlphaFoldDB" id="A0A2V0NUA1"/>
<dbReference type="Gene3D" id="3.30.420.210">
    <property type="entry name" value="SEP domain"/>
    <property type="match status" value="1"/>
</dbReference>
<dbReference type="GO" id="GO:0005634">
    <property type="term" value="C:nucleus"/>
    <property type="evidence" value="ECO:0007669"/>
    <property type="project" value="TreeGrafter"/>
</dbReference>
<dbReference type="GO" id="GO:0043161">
    <property type="term" value="P:proteasome-mediated ubiquitin-dependent protein catabolic process"/>
    <property type="evidence" value="ECO:0007669"/>
    <property type="project" value="TreeGrafter"/>
</dbReference>
<dbReference type="GO" id="GO:0005829">
    <property type="term" value="C:cytosol"/>
    <property type="evidence" value="ECO:0007669"/>
    <property type="project" value="TreeGrafter"/>
</dbReference>
<dbReference type="PANTHER" id="PTHR23333:SF20">
    <property type="entry name" value="NSFL1 COFACTOR P47"/>
    <property type="match status" value="1"/>
</dbReference>
<feature type="compositionally biased region" description="Low complexity" evidence="1">
    <location>
        <begin position="76"/>
        <end position="86"/>
    </location>
</feature>
<dbReference type="Pfam" id="PF08059">
    <property type="entry name" value="SEP"/>
    <property type="match status" value="1"/>
</dbReference>
<keyword evidence="5" id="KW-1185">Reference proteome</keyword>
<feature type="region of interest" description="Disordered" evidence="1">
    <location>
        <begin position="170"/>
        <end position="198"/>
    </location>
</feature>
<feature type="region of interest" description="Disordered" evidence="1">
    <location>
        <begin position="1"/>
        <end position="89"/>
    </location>
</feature>
<dbReference type="GO" id="GO:0043130">
    <property type="term" value="F:ubiquitin binding"/>
    <property type="evidence" value="ECO:0007669"/>
    <property type="project" value="TreeGrafter"/>
</dbReference>
<feature type="compositionally biased region" description="Basic and acidic residues" evidence="1">
    <location>
        <begin position="39"/>
        <end position="65"/>
    </location>
</feature>
<dbReference type="InterPro" id="IPR029071">
    <property type="entry name" value="Ubiquitin-like_domsf"/>
</dbReference>
<feature type="domain" description="SEP" evidence="3">
    <location>
        <begin position="89"/>
        <end position="154"/>
    </location>
</feature>
<accession>A0A2V0NUA1</accession>
<dbReference type="PANTHER" id="PTHR23333">
    <property type="entry name" value="UBX DOMAIN CONTAINING PROTEIN"/>
    <property type="match status" value="1"/>
</dbReference>
<dbReference type="InterPro" id="IPR001012">
    <property type="entry name" value="UBX_dom"/>
</dbReference>
<dbReference type="GO" id="GO:0061025">
    <property type="term" value="P:membrane fusion"/>
    <property type="evidence" value="ECO:0007669"/>
    <property type="project" value="TreeGrafter"/>
</dbReference>
<dbReference type="GO" id="GO:0031468">
    <property type="term" value="P:nuclear membrane reassembly"/>
    <property type="evidence" value="ECO:0007669"/>
    <property type="project" value="TreeGrafter"/>
</dbReference>
<proteinExistence type="predicted"/>
<protein>
    <recommendedName>
        <fullName evidence="6">NSFL1 cofactor p47</fullName>
    </recommendedName>
</protein>
<evidence type="ECO:0000313" key="5">
    <source>
        <dbReference type="Proteomes" id="UP000247498"/>
    </source>
</evidence>
<dbReference type="STRING" id="307507.A0A2V0NUA1"/>
<name>A0A2V0NUA1_9CHLO</name>
<feature type="domain" description="UBX" evidence="2">
    <location>
        <begin position="196"/>
        <end position="272"/>
    </location>
</feature>
<sequence length="274" mass="28680">MANIKGLSDFADKDSDSDGGDFNDYYAGGEKSGQLIRGAPDEKKKKKDDGKGRVESLFERAKELGAEQGTEADLPSTSGTAAGGAAQPPKAHVVKFYANGVFTLNDGPGRAIDDPANQEFMDAVARGECPPELDPGPSAEPVTVNLLRVEEDYVPPKYVAFGGSGRTLGGEAGASTSAPPPPAAAQPAGEWEGVDDSKPTTSLQLRLYDGSRLVARFNHTHTVADVRRFIRASRPDMAAPYTLGTAFPPAPVPDEGASLEAAGLLNAVLIQRKA</sequence>
<dbReference type="SMART" id="SM00166">
    <property type="entry name" value="UBX"/>
    <property type="match status" value="1"/>
</dbReference>
<dbReference type="SUPFAM" id="SSF54236">
    <property type="entry name" value="Ubiquitin-like"/>
    <property type="match status" value="1"/>
</dbReference>
<evidence type="ECO:0000313" key="4">
    <source>
        <dbReference type="EMBL" id="GBF89140.1"/>
    </source>
</evidence>
<dbReference type="InParanoid" id="A0A2V0NUA1"/>
<dbReference type="InterPro" id="IPR036241">
    <property type="entry name" value="NSFL1C_SEP_dom_sf"/>
</dbReference>
<dbReference type="EMBL" id="BDRX01000008">
    <property type="protein sequence ID" value="GBF89140.1"/>
    <property type="molecule type" value="Genomic_DNA"/>
</dbReference>
<evidence type="ECO:0000259" key="2">
    <source>
        <dbReference type="PROSITE" id="PS50033"/>
    </source>
</evidence>
<dbReference type="OrthoDB" id="25887at2759"/>
<evidence type="ECO:0008006" key="6">
    <source>
        <dbReference type="Google" id="ProtNLM"/>
    </source>
</evidence>
<dbReference type="Gene3D" id="3.10.20.90">
    <property type="entry name" value="Phosphatidylinositol 3-kinase Catalytic Subunit, Chain A, domain 1"/>
    <property type="match status" value="1"/>
</dbReference>